<evidence type="ECO:0000313" key="2">
    <source>
        <dbReference type="EMBL" id="OZI34223.1"/>
    </source>
</evidence>
<dbReference type="PANTHER" id="PTHR32022">
    <property type="entry name" value="D-GLUTAMATE CYCLASE, MITOCHONDRIAL"/>
    <property type="match status" value="1"/>
</dbReference>
<evidence type="ECO:0000259" key="1">
    <source>
        <dbReference type="Pfam" id="PF14336"/>
    </source>
</evidence>
<reference evidence="3" key="1">
    <citation type="submission" date="2017-05" db="EMBL/GenBank/DDBJ databases">
        <title>Complete and WGS of Bordetella genogroups.</title>
        <authorList>
            <person name="Spilker T."/>
            <person name="Lipuma J."/>
        </authorList>
    </citation>
    <scope>NUCLEOTIDE SEQUENCE [LARGE SCALE GENOMIC DNA]</scope>
    <source>
        <strain evidence="3">AU16122</strain>
    </source>
</reference>
<feature type="domain" description="D-glutamate cyclase-like C-terminal" evidence="1">
    <location>
        <begin position="18"/>
        <end position="322"/>
    </location>
</feature>
<dbReference type="Proteomes" id="UP000216020">
    <property type="component" value="Unassembled WGS sequence"/>
</dbReference>
<keyword evidence="3" id="KW-1185">Reference proteome</keyword>
<dbReference type="RefSeq" id="WP_094853222.1">
    <property type="nucleotide sequence ID" value="NZ_NEVM01000002.1"/>
</dbReference>
<sequence>MNKALAVAALDRRLDLLSNIDVGGRGVEALLEASRAALSGASPVGAAADLLAGLPRGATVLYTTGSVSRAWISPRVGENDGPAGTAALARALTLGLGTHNVVVCEETLVDGLAAIFTTAGFSVLSFDEAKKASQDGSLATVSFEPFTVNTHDAEREAEALLARIEPDLLISAERVGRARDGVYYSMRAIDYGQGRARIDHIFDLANARGIPTLCVGDGGNEIGMGLIADAVARNVKHGEKIGAVSSCGVLVTAACSNWGCTAIAAALAARLGNAALLHTPAREEHLLRRGVDVGLINSVDNCVDANVDGIPAVTHLALVQLMETIAGRFIAQNAA</sequence>
<dbReference type="EMBL" id="NEVM01000002">
    <property type="protein sequence ID" value="OZI34223.1"/>
    <property type="molecule type" value="Genomic_DNA"/>
</dbReference>
<dbReference type="PANTHER" id="PTHR32022:SF10">
    <property type="entry name" value="D-GLUTAMATE CYCLASE, MITOCHONDRIAL"/>
    <property type="match status" value="1"/>
</dbReference>
<comment type="caution">
    <text evidence="2">The sequence shown here is derived from an EMBL/GenBank/DDBJ whole genome shotgun (WGS) entry which is preliminary data.</text>
</comment>
<name>A0A261SCX5_9BORD</name>
<dbReference type="Gene3D" id="3.90.1640.20">
    <property type="entry name" value="TON_0340"/>
    <property type="match status" value="1"/>
</dbReference>
<organism evidence="2 3">
    <name type="scientific">Bordetella genomosp. 10</name>
    <dbReference type="NCBI Taxonomy" id="1416804"/>
    <lineage>
        <taxon>Bacteria</taxon>
        <taxon>Pseudomonadati</taxon>
        <taxon>Pseudomonadota</taxon>
        <taxon>Betaproteobacteria</taxon>
        <taxon>Burkholderiales</taxon>
        <taxon>Alcaligenaceae</taxon>
        <taxon>Bordetella</taxon>
    </lineage>
</organism>
<accession>A0A261SCX5</accession>
<dbReference type="AlphaFoldDB" id="A0A261SCX5"/>
<dbReference type="OrthoDB" id="1668885at2"/>
<protein>
    <recommendedName>
        <fullName evidence="1">D-glutamate cyclase-like C-terminal domain-containing protein</fullName>
    </recommendedName>
</protein>
<dbReference type="Pfam" id="PF14336">
    <property type="entry name" value="GLUCM-like_C"/>
    <property type="match status" value="1"/>
</dbReference>
<evidence type="ECO:0000313" key="3">
    <source>
        <dbReference type="Proteomes" id="UP000216020"/>
    </source>
</evidence>
<proteinExistence type="predicted"/>
<dbReference type="InterPro" id="IPR025504">
    <property type="entry name" value="GLUCM_C"/>
</dbReference>
<gene>
    <name evidence="2" type="ORF">CAL29_11805</name>
</gene>